<reference evidence="3 4" key="1">
    <citation type="submission" date="2019-07" db="EMBL/GenBank/DDBJ databases">
        <title>New species of Amycolatopsis and Streptomyces.</title>
        <authorList>
            <person name="Duangmal K."/>
            <person name="Teo W.F.A."/>
            <person name="Lipun K."/>
        </authorList>
    </citation>
    <scope>NUCLEOTIDE SEQUENCE [LARGE SCALE GENOMIC DNA]</scope>
    <source>
        <strain evidence="3 4">TISTR 2346</strain>
    </source>
</reference>
<dbReference type="RefSeq" id="WP_152780561.1">
    <property type="nucleotide sequence ID" value="NZ_BAABEQ010000072.1"/>
</dbReference>
<dbReference type="EMBL" id="VJZE01000015">
    <property type="protein sequence ID" value="MPY39217.1"/>
    <property type="molecule type" value="Genomic_DNA"/>
</dbReference>
<feature type="region of interest" description="Disordered" evidence="1">
    <location>
        <begin position="1"/>
        <end position="27"/>
    </location>
</feature>
<comment type="caution">
    <text evidence="3">The sequence shown here is derived from an EMBL/GenBank/DDBJ whole genome shotgun (WGS) entry which is preliminary data.</text>
</comment>
<dbReference type="Pfam" id="PF14759">
    <property type="entry name" value="Reductase_C"/>
    <property type="match status" value="1"/>
</dbReference>
<feature type="region of interest" description="Disordered" evidence="1">
    <location>
        <begin position="46"/>
        <end position="95"/>
    </location>
</feature>
<protein>
    <recommendedName>
        <fullName evidence="2">Reductase C-terminal domain-containing protein</fullName>
    </recommendedName>
</protein>
<name>A0A5N8VVB9_9ACTN</name>
<dbReference type="InterPro" id="IPR028202">
    <property type="entry name" value="Reductase_C"/>
</dbReference>
<accession>A0A5N8VVB9</accession>
<dbReference type="Gene3D" id="3.30.390.30">
    <property type="match status" value="1"/>
</dbReference>
<feature type="domain" description="Reductase C-terminal" evidence="2">
    <location>
        <begin position="31"/>
        <end position="60"/>
    </location>
</feature>
<evidence type="ECO:0000256" key="1">
    <source>
        <dbReference type="SAM" id="MobiDB-lite"/>
    </source>
</evidence>
<dbReference type="InterPro" id="IPR016156">
    <property type="entry name" value="FAD/NAD-linked_Rdtase_dimer_sf"/>
</dbReference>
<evidence type="ECO:0000313" key="4">
    <source>
        <dbReference type="Proteomes" id="UP000326979"/>
    </source>
</evidence>
<feature type="compositionally biased region" description="Basic and acidic residues" evidence="1">
    <location>
        <begin position="1"/>
        <end position="15"/>
    </location>
</feature>
<sequence length="124" mass="13782">MPHAEHWEAAQHDGARAAAPLLGAQPPPLTWFWSDRHSRHVEAVGHLSEATETVVRSRQNPGRPDRHGRVRRRGAPPSAAPAPDGPNDTCPSNTGGTMMSTWCPCATVRLPLCARPTRWRRRYR</sequence>
<evidence type="ECO:0000313" key="3">
    <source>
        <dbReference type="EMBL" id="MPY39217.1"/>
    </source>
</evidence>
<organism evidence="3 4">
    <name type="scientific">Streptomyces phyllanthi</name>
    <dbReference type="NCBI Taxonomy" id="1803180"/>
    <lineage>
        <taxon>Bacteria</taxon>
        <taxon>Bacillati</taxon>
        <taxon>Actinomycetota</taxon>
        <taxon>Actinomycetes</taxon>
        <taxon>Kitasatosporales</taxon>
        <taxon>Streptomycetaceae</taxon>
        <taxon>Streptomyces</taxon>
    </lineage>
</organism>
<dbReference type="Proteomes" id="UP000326979">
    <property type="component" value="Unassembled WGS sequence"/>
</dbReference>
<proteinExistence type="predicted"/>
<dbReference type="AlphaFoldDB" id="A0A5N8VVB9"/>
<evidence type="ECO:0000259" key="2">
    <source>
        <dbReference type="Pfam" id="PF14759"/>
    </source>
</evidence>
<feature type="compositionally biased region" description="Polar residues" evidence="1">
    <location>
        <begin position="50"/>
        <end position="60"/>
    </location>
</feature>
<keyword evidence="4" id="KW-1185">Reference proteome</keyword>
<gene>
    <name evidence="3" type="ORF">FNH04_04530</name>
</gene>